<gene>
    <name evidence="1" type="ORF">EJ04DRAFT_511382</name>
</gene>
<dbReference type="InterPro" id="IPR025638">
    <property type="entry name" value="DUF4336"/>
</dbReference>
<dbReference type="SUPFAM" id="SSF56281">
    <property type="entry name" value="Metallo-hydrolase/oxidoreductase"/>
    <property type="match status" value="1"/>
</dbReference>
<dbReference type="AlphaFoldDB" id="A0A9P4R2Z6"/>
<dbReference type="Pfam" id="PF14234">
    <property type="entry name" value="DUF4336"/>
    <property type="match status" value="1"/>
</dbReference>
<dbReference type="PANTHER" id="PTHR33835">
    <property type="entry name" value="YALI0C07656P"/>
    <property type="match status" value="1"/>
</dbReference>
<dbReference type="EMBL" id="ML996130">
    <property type="protein sequence ID" value="KAF2735926.1"/>
    <property type="molecule type" value="Genomic_DNA"/>
</dbReference>
<protein>
    <submittedName>
        <fullName evidence="1">Uncharacterized protein</fullName>
    </submittedName>
</protein>
<evidence type="ECO:0000313" key="1">
    <source>
        <dbReference type="EMBL" id="KAF2735926.1"/>
    </source>
</evidence>
<dbReference type="Gene3D" id="3.60.15.10">
    <property type="entry name" value="Ribonuclease Z/Hydroxyacylglutathione hydrolase-like"/>
    <property type="match status" value="1"/>
</dbReference>
<reference evidence="1" key="1">
    <citation type="journal article" date="2020" name="Stud. Mycol.">
        <title>101 Dothideomycetes genomes: a test case for predicting lifestyles and emergence of pathogens.</title>
        <authorList>
            <person name="Haridas S."/>
            <person name="Albert R."/>
            <person name="Binder M."/>
            <person name="Bloem J."/>
            <person name="Labutti K."/>
            <person name="Salamov A."/>
            <person name="Andreopoulos B."/>
            <person name="Baker S."/>
            <person name="Barry K."/>
            <person name="Bills G."/>
            <person name="Bluhm B."/>
            <person name="Cannon C."/>
            <person name="Castanera R."/>
            <person name="Culley D."/>
            <person name="Daum C."/>
            <person name="Ezra D."/>
            <person name="Gonzalez J."/>
            <person name="Henrissat B."/>
            <person name="Kuo A."/>
            <person name="Liang C."/>
            <person name="Lipzen A."/>
            <person name="Lutzoni F."/>
            <person name="Magnuson J."/>
            <person name="Mondo S."/>
            <person name="Nolan M."/>
            <person name="Ohm R."/>
            <person name="Pangilinan J."/>
            <person name="Park H.-J."/>
            <person name="Ramirez L."/>
            <person name="Alfaro M."/>
            <person name="Sun H."/>
            <person name="Tritt A."/>
            <person name="Yoshinaga Y."/>
            <person name="Zwiers L.-H."/>
            <person name="Turgeon B."/>
            <person name="Goodwin S."/>
            <person name="Spatafora J."/>
            <person name="Crous P."/>
            <person name="Grigoriev I."/>
        </authorList>
    </citation>
    <scope>NUCLEOTIDE SEQUENCE</scope>
    <source>
        <strain evidence="1">CBS 125425</strain>
    </source>
</reference>
<evidence type="ECO:0000313" key="2">
    <source>
        <dbReference type="Proteomes" id="UP000799444"/>
    </source>
</evidence>
<sequence>MASKLVPSDPAKVMVIRDVVPSTIATFSTPFWRFGRIKVGGRGTAVRMQSGGVAVFSPTALTDDVKAKVAGMGEVKYITAMDMEHHIFIGPWHEAFPNAKVIGPEGLPEKRKQQNNEAVPFASIFKAKQIPSVDAEFDTEFDYEYVYGHINKELVFLHKPTKTLIEADLIFNLPATEQFSKTGESATTGILTKIFGALQKTSGMAQKRLIWYGTSGGDKAGFHQSMAKINGWDFDRIIPCHGDVIETGGKGIFQHLMEWHIAAAKTS</sequence>
<name>A0A9P4R2Z6_9PLEO</name>
<organism evidence="1 2">
    <name type="scientific">Polyplosphaeria fusca</name>
    <dbReference type="NCBI Taxonomy" id="682080"/>
    <lineage>
        <taxon>Eukaryota</taxon>
        <taxon>Fungi</taxon>
        <taxon>Dikarya</taxon>
        <taxon>Ascomycota</taxon>
        <taxon>Pezizomycotina</taxon>
        <taxon>Dothideomycetes</taxon>
        <taxon>Pleosporomycetidae</taxon>
        <taxon>Pleosporales</taxon>
        <taxon>Tetraplosphaeriaceae</taxon>
        <taxon>Polyplosphaeria</taxon>
    </lineage>
</organism>
<proteinExistence type="predicted"/>
<keyword evidence="2" id="KW-1185">Reference proteome</keyword>
<dbReference type="InterPro" id="IPR036866">
    <property type="entry name" value="RibonucZ/Hydroxyglut_hydro"/>
</dbReference>
<accession>A0A9P4R2Z6</accession>
<comment type="caution">
    <text evidence="1">The sequence shown here is derived from an EMBL/GenBank/DDBJ whole genome shotgun (WGS) entry which is preliminary data.</text>
</comment>
<dbReference type="OrthoDB" id="421671at2759"/>
<dbReference type="Proteomes" id="UP000799444">
    <property type="component" value="Unassembled WGS sequence"/>
</dbReference>
<dbReference type="PANTHER" id="PTHR33835:SF1">
    <property type="entry name" value="METALLO-BETA-LACTAMASE DOMAIN-CONTAINING PROTEIN"/>
    <property type="match status" value="1"/>
</dbReference>